<protein>
    <submittedName>
        <fullName evidence="5">Transcriptional regulator, TetR family protein</fullName>
    </submittedName>
</protein>
<evidence type="ECO:0000259" key="4">
    <source>
        <dbReference type="PROSITE" id="PS50977"/>
    </source>
</evidence>
<sequence>MRQTKIESPEKISEKASKQPSKVGKANSLHAKKRILLAASELFAAGGISALSVRSIADAAGVSTIGIYSHFNGKQGILDALFMEGYQMVYDSMAFSTVGLSAKQILLKGVHGYLTLANEYEGHYRLIFGENGNQYEPSDEAREMSSKAFKRLVSHSCIILPPNSAWPLKQKIALELWAFVHGYVSLKHHATSAMISDQHWQEMAVEGISIHIDALIAKYPTSQTK</sequence>
<keyword evidence="6" id="KW-1185">Reference proteome</keyword>
<dbReference type="GO" id="GO:0003700">
    <property type="term" value="F:DNA-binding transcription factor activity"/>
    <property type="evidence" value="ECO:0007669"/>
    <property type="project" value="TreeGrafter"/>
</dbReference>
<dbReference type="PROSITE" id="PS50977">
    <property type="entry name" value="HTH_TETR_2"/>
    <property type="match status" value="1"/>
</dbReference>
<evidence type="ECO:0000256" key="3">
    <source>
        <dbReference type="SAM" id="MobiDB-lite"/>
    </source>
</evidence>
<dbReference type="Gene3D" id="1.10.357.10">
    <property type="entry name" value="Tetracycline Repressor, domain 2"/>
    <property type="match status" value="1"/>
</dbReference>
<evidence type="ECO:0000313" key="6">
    <source>
        <dbReference type="Proteomes" id="UP000006251"/>
    </source>
</evidence>
<evidence type="ECO:0000256" key="2">
    <source>
        <dbReference type="PROSITE-ProRule" id="PRU00335"/>
    </source>
</evidence>
<dbReference type="InterPro" id="IPR036271">
    <property type="entry name" value="Tet_transcr_reg_TetR-rel_C_sf"/>
</dbReference>
<dbReference type="GO" id="GO:0000976">
    <property type="term" value="F:transcription cis-regulatory region binding"/>
    <property type="evidence" value="ECO:0007669"/>
    <property type="project" value="TreeGrafter"/>
</dbReference>
<dbReference type="RefSeq" id="WP_006015030.1">
    <property type="nucleotide sequence ID" value="NZ_BAEQ01000065.1"/>
</dbReference>
<organism evidence="5 6">
    <name type="scientific">Brumicola pallidula DSM 14239 = ACAM 615</name>
    <dbReference type="NCBI Taxonomy" id="1121922"/>
    <lineage>
        <taxon>Bacteria</taxon>
        <taxon>Pseudomonadati</taxon>
        <taxon>Pseudomonadota</taxon>
        <taxon>Gammaproteobacteria</taxon>
        <taxon>Alteromonadales</taxon>
        <taxon>Alteromonadaceae</taxon>
        <taxon>Brumicola</taxon>
    </lineage>
</organism>
<dbReference type="EMBL" id="BAEQ01000065">
    <property type="protein sequence ID" value="GAC30622.1"/>
    <property type="molecule type" value="Genomic_DNA"/>
</dbReference>
<keyword evidence="1 2" id="KW-0238">DNA-binding</keyword>
<dbReference type="STRING" id="1121922.GCA_000428905_03312"/>
<reference evidence="6" key="1">
    <citation type="journal article" date="2014" name="Environ. Microbiol.">
        <title>Comparative genomics of the marine bacterial genus Glaciecola reveals the high degree of genomic diversity and genomic characteristic for cold adaptation.</title>
        <authorList>
            <person name="Qin Q.L."/>
            <person name="Xie B.B."/>
            <person name="Yu Y."/>
            <person name="Shu Y.L."/>
            <person name="Rong J.C."/>
            <person name="Zhang Y.J."/>
            <person name="Zhao D.L."/>
            <person name="Chen X.L."/>
            <person name="Zhang X.Y."/>
            <person name="Chen B."/>
            <person name="Zhou B.C."/>
            <person name="Zhang Y.Z."/>
        </authorList>
    </citation>
    <scope>NUCLEOTIDE SEQUENCE [LARGE SCALE GENOMIC DNA]</scope>
    <source>
        <strain evidence="6">ACAM 615</strain>
    </source>
</reference>
<dbReference type="AlphaFoldDB" id="K6ZJV8"/>
<dbReference type="PANTHER" id="PTHR30055">
    <property type="entry name" value="HTH-TYPE TRANSCRIPTIONAL REGULATOR RUTR"/>
    <property type="match status" value="1"/>
</dbReference>
<name>K6ZJV8_9ALTE</name>
<dbReference type="PRINTS" id="PR00455">
    <property type="entry name" value="HTHTETR"/>
</dbReference>
<dbReference type="InterPro" id="IPR050109">
    <property type="entry name" value="HTH-type_TetR-like_transc_reg"/>
</dbReference>
<dbReference type="InterPro" id="IPR001647">
    <property type="entry name" value="HTH_TetR"/>
</dbReference>
<feature type="DNA-binding region" description="H-T-H motif" evidence="2">
    <location>
        <begin position="52"/>
        <end position="71"/>
    </location>
</feature>
<dbReference type="Pfam" id="PF00440">
    <property type="entry name" value="TetR_N"/>
    <property type="match status" value="1"/>
</dbReference>
<proteinExistence type="predicted"/>
<dbReference type="PANTHER" id="PTHR30055:SF199">
    <property type="entry name" value="HTH-TYPE TRANSCRIPTIONAL REGULATOR YTTP-RELATED"/>
    <property type="match status" value="1"/>
</dbReference>
<feature type="compositionally biased region" description="Basic and acidic residues" evidence="3">
    <location>
        <begin position="1"/>
        <end position="17"/>
    </location>
</feature>
<gene>
    <name evidence="5" type="ORF">GPAL_3782</name>
</gene>
<accession>K6ZJV8</accession>
<evidence type="ECO:0000313" key="5">
    <source>
        <dbReference type="EMBL" id="GAC30622.1"/>
    </source>
</evidence>
<comment type="caution">
    <text evidence="5">The sequence shown here is derived from an EMBL/GenBank/DDBJ whole genome shotgun (WGS) entry which is preliminary data.</text>
</comment>
<dbReference type="InterPro" id="IPR009057">
    <property type="entry name" value="Homeodomain-like_sf"/>
</dbReference>
<dbReference type="SUPFAM" id="SSF46689">
    <property type="entry name" value="Homeodomain-like"/>
    <property type="match status" value="1"/>
</dbReference>
<evidence type="ECO:0000256" key="1">
    <source>
        <dbReference type="ARBA" id="ARBA00023125"/>
    </source>
</evidence>
<dbReference type="Proteomes" id="UP000006251">
    <property type="component" value="Unassembled WGS sequence"/>
</dbReference>
<dbReference type="SUPFAM" id="SSF48498">
    <property type="entry name" value="Tetracyclin repressor-like, C-terminal domain"/>
    <property type="match status" value="1"/>
</dbReference>
<feature type="domain" description="HTH tetR-type" evidence="4">
    <location>
        <begin position="29"/>
        <end position="89"/>
    </location>
</feature>
<feature type="region of interest" description="Disordered" evidence="3">
    <location>
        <begin position="1"/>
        <end position="26"/>
    </location>
</feature>